<proteinExistence type="predicted"/>
<name>A0ABS4Q2Y1_9PSEU</name>
<dbReference type="SUPFAM" id="SSF46689">
    <property type="entry name" value="Homeodomain-like"/>
    <property type="match status" value="1"/>
</dbReference>
<dbReference type="EMBL" id="JAGGMS010000001">
    <property type="protein sequence ID" value="MBP2185953.1"/>
    <property type="molecule type" value="Genomic_DNA"/>
</dbReference>
<keyword evidence="3" id="KW-0804">Transcription</keyword>
<organism evidence="6 7">
    <name type="scientific">Amycolatopsis magusensis</name>
    <dbReference type="NCBI Taxonomy" id="882444"/>
    <lineage>
        <taxon>Bacteria</taxon>
        <taxon>Bacillati</taxon>
        <taxon>Actinomycetota</taxon>
        <taxon>Actinomycetes</taxon>
        <taxon>Pseudonocardiales</taxon>
        <taxon>Pseudonocardiaceae</taxon>
        <taxon>Amycolatopsis</taxon>
    </lineage>
</organism>
<keyword evidence="7" id="KW-1185">Reference proteome</keyword>
<dbReference type="InterPro" id="IPR001647">
    <property type="entry name" value="HTH_TetR"/>
</dbReference>
<dbReference type="PANTHER" id="PTHR47506">
    <property type="entry name" value="TRANSCRIPTIONAL REGULATORY PROTEIN"/>
    <property type="match status" value="1"/>
</dbReference>
<evidence type="ECO:0000259" key="5">
    <source>
        <dbReference type="PROSITE" id="PS50977"/>
    </source>
</evidence>
<evidence type="ECO:0000256" key="1">
    <source>
        <dbReference type="ARBA" id="ARBA00023015"/>
    </source>
</evidence>
<evidence type="ECO:0000256" key="4">
    <source>
        <dbReference type="PROSITE-ProRule" id="PRU00335"/>
    </source>
</evidence>
<dbReference type="Pfam" id="PF00440">
    <property type="entry name" value="TetR_N"/>
    <property type="match status" value="1"/>
</dbReference>
<comment type="caution">
    <text evidence="6">The sequence shown here is derived from an EMBL/GenBank/DDBJ whole genome shotgun (WGS) entry which is preliminary data.</text>
</comment>
<evidence type="ECO:0000313" key="7">
    <source>
        <dbReference type="Proteomes" id="UP000741013"/>
    </source>
</evidence>
<dbReference type="InterPro" id="IPR054156">
    <property type="entry name" value="YxaF_TetR_C"/>
</dbReference>
<dbReference type="InterPro" id="IPR036271">
    <property type="entry name" value="Tet_transcr_reg_TetR-rel_C_sf"/>
</dbReference>
<dbReference type="PROSITE" id="PS50977">
    <property type="entry name" value="HTH_TETR_2"/>
    <property type="match status" value="1"/>
</dbReference>
<evidence type="ECO:0000256" key="3">
    <source>
        <dbReference type="ARBA" id="ARBA00023163"/>
    </source>
</evidence>
<dbReference type="PANTHER" id="PTHR47506:SF3">
    <property type="entry name" value="HTH-TYPE TRANSCRIPTIONAL REGULATOR LMRA"/>
    <property type="match status" value="1"/>
</dbReference>
<gene>
    <name evidence="6" type="ORF">JOM49_007479</name>
</gene>
<accession>A0ABS4Q2Y1</accession>
<dbReference type="SUPFAM" id="SSF48498">
    <property type="entry name" value="Tetracyclin repressor-like, C-terminal domain"/>
    <property type="match status" value="1"/>
</dbReference>
<dbReference type="RefSeq" id="WP_209668773.1">
    <property type="nucleotide sequence ID" value="NZ_JAGGMS010000001.1"/>
</dbReference>
<keyword evidence="2 4" id="KW-0238">DNA-binding</keyword>
<dbReference type="Proteomes" id="UP000741013">
    <property type="component" value="Unassembled WGS sequence"/>
</dbReference>
<reference evidence="6 7" key="1">
    <citation type="submission" date="2021-03" db="EMBL/GenBank/DDBJ databases">
        <title>Sequencing the genomes of 1000 actinobacteria strains.</title>
        <authorList>
            <person name="Klenk H.-P."/>
        </authorList>
    </citation>
    <scope>NUCLEOTIDE SEQUENCE [LARGE SCALE GENOMIC DNA]</scope>
    <source>
        <strain evidence="6 7">DSM 45510</strain>
    </source>
</reference>
<dbReference type="Gene3D" id="1.10.357.10">
    <property type="entry name" value="Tetracycline Repressor, domain 2"/>
    <property type="match status" value="1"/>
</dbReference>
<evidence type="ECO:0000313" key="6">
    <source>
        <dbReference type="EMBL" id="MBP2185953.1"/>
    </source>
</evidence>
<dbReference type="InterPro" id="IPR009057">
    <property type="entry name" value="Homeodomain-like_sf"/>
</dbReference>
<feature type="DNA-binding region" description="H-T-H motif" evidence="4">
    <location>
        <begin position="29"/>
        <end position="48"/>
    </location>
</feature>
<evidence type="ECO:0000256" key="2">
    <source>
        <dbReference type="ARBA" id="ARBA00023125"/>
    </source>
</evidence>
<sequence>METKSPGTRERIVLATSRLMQRQGYDGTGLKQISREAEATLGSVYHFFPGGKRELAVAAVQHGDREFADLLRKVFADHEDPAEAVTACAVELGAGLKESGWVDGCPVATTALGAADRETGIQEAAAAAFAHWQDLVCAKLRGAGIAEGDARALATTVVSALEGAELSAQVSKSEEPLLAAGRHLAQLIGLYRP</sequence>
<keyword evidence="1" id="KW-0805">Transcription regulation</keyword>
<protein>
    <submittedName>
        <fullName evidence="6">AcrR family transcriptional regulator</fullName>
    </submittedName>
</protein>
<feature type="domain" description="HTH tetR-type" evidence="5">
    <location>
        <begin position="6"/>
        <end position="66"/>
    </location>
</feature>
<dbReference type="Pfam" id="PF21993">
    <property type="entry name" value="TetR_C_13_2"/>
    <property type="match status" value="1"/>
</dbReference>